<dbReference type="GO" id="GO:0016491">
    <property type="term" value="F:oxidoreductase activity"/>
    <property type="evidence" value="ECO:0007669"/>
    <property type="project" value="UniProtKB-KW"/>
</dbReference>
<dbReference type="PANTHER" id="PTHR43157:SF31">
    <property type="entry name" value="PHOSPHATIDYLINOSITOL-GLYCAN BIOSYNTHESIS CLASS F PROTEIN"/>
    <property type="match status" value="1"/>
</dbReference>
<reference evidence="2" key="1">
    <citation type="submission" date="2021-09" db="EMBL/GenBank/DDBJ databases">
        <title>Fulvivirga sp. isolated from coastal sediment.</title>
        <authorList>
            <person name="Yu H."/>
        </authorList>
    </citation>
    <scope>NUCLEOTIDE SEQUENCE</scope>
    <source>
        <strain evidence="2">1062</strain>
    </source>
</reference>
<keyword evidence="3" id="KW-1185">Reference proteome</keyword>
<name>A0A9X1HPL5_9BACT</name>
<sequence length="325" mass="36508">MGDKQKQYNSPLQATIKGITDLFRKQERVGTLNPSDRLEGKTVLIMGASSGLGLATAKQIAALGAKVVMGVRSGIPKRGEEVKAFSGNDDVHMLYVDLASFESIDAFVRELKEKIGKIDILISNAAIVVKEARKTDRGLDEMFMVNYLSKFYVVNELLKVGAFNTDGDSLPRIIYVSSESHRNPSEFEWETFGKFQEHKMAKTVERYGYYKLLLTTFARELERKLNAEKVKYSVFALCPGPINSNIAREAPAVVQPLMKLIFKMFFRSPEKAAEPVVYMAASKDLEGKPHDYLFLMSREEVDEKAADEENGKRLWEATLLLVSSQ</sequence>
<dbReference type="InterPro" id="IPR002347">
    <property type="entry name" value="SDR_fam"/>
</dbReference>
<dbReference type="Gene3D" id="3.40.50.720">
    <property type="entry name" value="NAD(P)-binding Rossmann-like Domain"/>
    <property type="match status" value="1"/>
</dbReference>
<proteinExistence type="predicted"/>
<dbReference type="InterPro" id="IPR036291">
    <property type="entry name" value="NAD(P)-bd_dom_sf"/>
</dbReference>
<dbReference type="RefSeq" id="WP_225698712.1">
    <property type="nucleotide sequence ID" value="NZ_JAIXNE010000002.1"/>
</dbReference>
<keyword evidence="1" id="KW-0560">Oxidoreductase</keyword>
<dbReference type="SUPFAM" id="SSF51735">
    <property type="entry name" value="NAD(P)-binding Rossmann-fold domains"/>
    <property type="match status" value="1"/>
</dbReference>
<dbReference type="PANTHER" id="PTHR43157">
    <property type="entry name" value="PHOSPHATIDYLINOSITOL-GLYCAN BIOSYNTHESIS CLASS F PROTEIN-RELATED"/>
    <property type="match status" value="1"/>
</dbReference>
<dbReference type="PRINTS" id="PR00081">
    <property type="entry name" value="GDHRDH"/>
</dbReference>
<comment type="caution">
    <text evidence="2">The sequence shown here is derived from an EMBL/GenBank/DDBJ whole genome shotgun (WGS) entry which is preliminary data.</text>
</comment>
<protein>
    <submittedName>
        <fullName evidence="2">SDR family NAD(P)-dependent oxidoreductase</fullName>
    </submittedName>
</protein>
<organism evidence="2 3">
    <name type="scientific">Fulvivirga sedimenti</name>
    <dbReference type="NCBI Taxonomy" id="2879465"/>
    <lineage>
        <taxon>Bacteria</taxon>
        <taxon>Pseudomonadati</taxon>
        <taxon>Bacteroidota</taxon>
        <taxon>Cytophagia</taxon>
        <taxon>Cytophagales</taxon>
        <taxon>Fulvivirgaceae</taxon>
        <taxon>Fulvivirga</taxon>
    </lineage>
</organism>
<dbReference type="AlphaFoldDB" id="A0A9X1HPL5"/>
<evidence type="ECO:0000256" key="1">
    <source>
        <dbReference type="ARBA" id="ARBA00023002"/>
    </source>
</evidence>
<dbReference type="Proteomes" id="UP001139409">
    <property type="component" value="Unassembled WGS sequence"/>
</dbReference>
<dbReference type="Pfam" id="PF00106">
    <property type="entry name" value="adh_short"/>
    <property type="match status" value="1"/>
</dbReference>
<accession>A0A9X1HPL5</accession>
<evidence type="ECO:0000313" key="3">
    <source>
        <dbReference type="Proteomes" id="UP001139409"/>
    </source>
</evidence>
<gene>
    <name evidence="2" type="ORF">LDX50_12105</name>
</gene>
<dbReference type="EMBL" id="JAIXNE010000002">
    <property type="protein sequence ID" value="MCA6075615.1"/>
    <property type="molecule type" value="Genomic_DNA"/>
</dbReference>
<evidence type="ECO:0000313" key="2">
    <source>
        <dbReference type="EMBL" id="MCA6075615.1"/>
    </source>
</evidence>